<dbReference type="CDD" id="cd06262">
    <property type="entry name" value="metallo-hydrolase-like_MBL-fold"/>
    <property type="match status" value="1"/>
</dbReference>
<keyword evidence="4" id="KW-0862">Zinc</keyword>
<dbReference type="Pfam" id="PF00753">
    <property type="entry name" value="Lactamase_B"/>
    <property type="match status" value="2"/>
</dbReference>
<evidence type="ECO:0000256" key="3">
    <source>
        <dbReference type="ARBA" id="ARBA00022801"/>
    </source>
</evidence>
<reference evidence="6 7" key="1">
    <citation type="submission" date="2018-01" db="EMBL/GenBank/DDBJ databases">
        <title>Complete genome sequence of Salinigranum rubrum GX10T, an extremely halophilic archaeon isolated from a marine solar saltern.</title>
        <authorList>
            <person name="Han S."/>
        </authorList>
    </citation>
    <scope>NUCLEOTIDE SEQUENCE [LARGE SCALE GENOMIC DNA]</scope>
    <source>
        <strain evidence="6 7">GX10</strain>
    </source>
</reference>
<dbReference type="EMBL" id="CP026309">
    <property type="protein sequence ID" value="AUV82117.1"/>
    <property type="molecule type" value="Genomic_DNA"/>
</dbReference>
<evidence type="ECO:0000256" key="2">
    <source>
        <dbReference type="ARBA" id="ARBA00022723"/>
    </source>
</evidence>
<sequence length="202" mass="21170">MIHNIAQGVQAFTSNAFLVAPGARGEHGASGRTVLVDTGANFDAVSHLAGDVDHLDAVVITHTHPDHVGNVDAVRTRFGVETWGFDTSHDAVDNRIEDGETVRIGTEEYRALHTPGHAVDHLCLYAPDAGVLFAGDLVFAGGSFGRTDLPGGDGKTLVESIERVVGTVEGNLQALHTGHGPSVVDDPLDALEQSLRAARLSA</sequence>
<evidence type="ECO:0000256" key="4">
    <source>
        <dbReference type="ARBA" id="ARBA00022833"/>
    </source>
</evidence>
<dbReference type="SMART" id="SM00849">
    <property type="entry name" value="Lactamase_B"/>
    <property type="match status" value="1"/>
</dbReference>
<dbReference type="InterPro" id="IPR051453">
    <property type="entry name" value="MBL_Glyoxalase_II"/>
</dbReference>
<dbReference type="GeneID" id="35592636"/>
<dbReference type="Proteomes" id="UP000236584">
    <property type="component" value="Chromosome"/>
</dbReference>
<name>A0A2I8VJK1_9EURY</name>
<dbReference type="InterPro" id="IPR036866">
    <property type="entry name" value="RibonucZ/Hydroxyglut_hydro"/>
</dbReference>
<evidence type="ECO:0000256" key="1">
    <source>
        <dbReference type="ARBA" id="ARBA00001947"/>
    </source>
</evidence>
<keyword evidence="3" id="KW-0378">Hydrolase</keyword>
<dbReference type="RefSeq" id="WP_103425806.1">
    <property type="nucleotide sequence ID" value="NZ_CP026309.1"/>
</dbReference>
<evidence type="ECO:0000259" key="5">
    <source>
        <dbReference type="SMART" id="SM00849"/>
    </source>
</evidence>
<dbReference type="KEGG" id="srub:C2R22_11055"/>
<keyword evidence="2" id="KW-0479">Metal-binding</keyword>
<dbReference type="SUPFAM" id="SSF56281">
    <property type="entry name" value="Metallo-hydrolase/oxidoreductase"/>
    <property type="match status" value="1"/>
</dbReference>
<gene>
    <name evidence="6" type="ORF">C2R22_11055</name>
</gene>
<dbReference type="OrthoDB" id="197151at2157"/>
<dbReference type="PANTHER" id="PTHR46233">
    <property type="entry name" value="HYDROXYACYLGLUTATHIONE HYDROLASE GLOC"/>
    <property type="match status" value="1"/>
</dbReference>
<evidence type="ECO:0000313" key="6">
    <source>
        <dbReference type="EMBL" id="AUV82117.1"/>
    </source>
</evidence>
<keyword evidence="7" id="KW-1185">Reference proteome</keyword>
<evidence type="ECO:0000313" key="7">
    <source>
        <dbReference type="Proteomes" id="UP000236584"/>
    </source>
</evidence>
<dbReference type="PANTHER" id="PTHR46233:SF3">
    <property type="entry name" value="HYDROXYACYLGLUTATHIONE HYDROLASE GLOC"/>
    <property type="match status" value="1"/>
</dbReference>
<proteinExistence type="predicted"/>
<dbReference type="AlphaFoldDB" id="A0A2I8VJK1"/>
<comment type="cofactor">
    <cofactor evidence="1">
        <name>Zn(2+)</name>
        <dbReference type="ChEBI" id="CHEBI:29105"/>
    </cofactor>
</comment>
<dbReference type="Gene3D" id="3.60.15.10">
    <property type="entry name" value="Ribonuclease Z/Hydroxyacylglutathione hydrolase-like"/>
    <property type="match status" value="1"/>
</dbReference>
<dbReference type="GO" id="GO:0016787">
    <property type="term" value="F:hydrolase activity"/>
    <property type="evidence" value="ECO:0007669"/>
    <property type="project" value="UniProtKB-KW"/>
</dbReference>
<accession>A0A2I8VJK1</accession>
<feature type="domain" description="Metallo-beta-lactamase" evidence="5">
    <location>
        <begin position="13"/>
        <end position="179"/>
    </location>
</feature>
<dbReference type="InterPro" id="IPR001279">
    <property type="entry name" value="Metallo-B-lactamas"/>
</dbReference>
<organism evidence="6 7">
    <name type="scientific">Salinigranum rubrum</name>
    <dbReference type="NCBI Taxonomy" id="755307"/>
    <lineage>
        <taxon>Archaea</taxon>
        <taxon>Methanobacteriati</taxon>
        <taxon>Methanobacteriota</taxon>
        <taxon>Stenosarchaea group</taxon>
        <taxon>Halobacteria</taxon>
        <taxon>Halobacteriales</taxon>
        <taxon>Haloferacaceae</taxon>
        <taxon>Salinigranum</taxon>
    </lineage>
</organism>
<protein>
    <submittedName>
        <fullName evidence="6">Flavoprotein</fullName>
    </submittedName>
</protein>
<dbReference type="GO" id="GO:0046872">
    <property type="term" value="F:metal ion binding"/>
    <property type="evidence" value="ECO:0007669"/>
    <property type="project" value="UniProtKB-KW"/>
</dbReference>